<comment type="caution">
    <text evidence="1">The sequence shown here is derived from an EMBL/GenBank/DDBJ whole genome shotgun (WGS) entry which is preliminary data.</text>
</comment>
<dbReference type="Gene3D" id="3.40.630.30">
    <property type="match status" value="1"/>
</dbReference>
<reference evidence="1" key="1">
    <citation type="submission" date="2023-07" db="EMBL/GenBank/DDBJ databases">
        <authorList>
            <person name="Peeters C."/>
        </authorList>
    </citation>
    <scope>NUCLEOTIDE SEQUENCE</scope>
    <source>
        <strain evidence="1">R-77591</strain>
    </source>
</reference>
<proteinExistence type="predicted"/>
<evidence type="ECO:0000313" key="1">
    <source>
        <dbReference type="EMBL" id="CAJ0682074.1"/>
    </source>
</evidence>
<dbReference type="EMBL" id="CATVXE010000006">
    <property type="protein sequence ID" value="CAJ0682074.1"/>
    <property type="molecule type" value="Genomic_DNA"/>
</dbReference>
<protein>
    <recommendedName>
        <fullName evidence="3">N-acetyltransferase domain-containing protein</fullName>
    </recommendedName>
</protein>
<dbReference type="InterPro" id="IPR016181">
    <property type="entry name" value="Acyl_CoA_acyltransferase"/>
</dbReference>
<organism evidence="1 2">
    <name type="scientific">Ralstonia mannitolilytica</name>
    <dbReference type="NCBI Taxonomy" id="105219"/>
    <lineage>
        <taxon>Bacteria</taxon>
        <taxon>Pseudomonadati</taxon>
        <taxon>Pseudomonadota</taxon>
        <taxon>Betaproteobacteria</taxon>
        <taxon>Burkholderiales</taxon>
        <taxon>Burkholderiaceae</taxon>
        <taxon>Ralstonia</taxon>
    </lineage>
</organism>
<dbReference type="Proteomes" id="UP001190002">
    <property type="component" value="Unassembled WGS sequence"/>
</dbReference>
<dbReference type="RefSeq" id="WP_222328825.1">
    <property type="nucleotide sequence ID" value="NZ_CATVXE010000006.1"/>
</dbReference>
<sequence>MITFAVEKFAEFYGEALPLLHEHYAEISTHKDHGVPLEPMVDVYLSREAEGSLLVVVGREEGRVVAYMLCFIAPGLHYRSCLTCTPDIFYVDAKKRTGMTGMRMFRFVEKELKRRGVKRWAVGSKVQHDASALFRFLGFDPVETTYEKWL</sequence>
<accession>A0AAD2EHE1</accession>
<evidence type="ECO:0008006" key="3">
    <source>
        <dbReference type="Google" id="ProtNLM"/>
    </source>
</evidence>
<name>A0AAD2EHE1_9RALS</name>
<dbReference type="SUPFAM" id="SSF55729">
    <property type="entry name" value="Acyl-CoA N-acyltransferases (Nat)"/>
    <property type="match status" value="1"/>
</dbReference>
<gene>
    <name evidence="1" type="ORF">R77591_01652</name>
</gene>
<evidence type="ECO:0000313" key="2">
    <source>
        <dbReference type="Proteomes" id="UP001190002"/>
    </source>
</evidence>
<dbReference type="AlphaFoldDB" id="A0AAD2EHE1"/>